<dbReference type="PANTHER" id="PTHR48022:SF11">
    <property type="entry name" value="MONOSACCHARIDE TRANSPORTER (HXT8), PUTATIVE (AFU_ORTHOLOGUE AFUA_2G08120)-RELATED"/>
    <property type="match status" value="1"/>
</dbReference>
<dbReference type="GO" id="GO:0016020">
    <property type="term" value="C:membrane"/>
    <property type="evidence" value="ECO:0007669"/>
    <property type="project" value="UniProtKB-SubCell"/>
</dbReference>
<proteinExistence type="predicted"/>
<dbReference type="AlphaFoldDB" id="A0A0D2H9P8"/>
<name>A0A0D2H9P8_CLAB1</name>
<keyword evidence="2 5" id="KW-0812">Transmembrane</keyword>
<dbReference type="HOGENOM" id="CLU_1448422_0_0_1"/>
<dbReference type="GO" id="GO:0005351">
    <property type="term" value="F:carbohydrate:proton symporter activity"/>
    <property type="evidence" value="ECO:0007669"/>
    <property type="project" value="TreeGrafter"/>
</dbReference>
<evidence type="ECO:0008006" key="8">
    <source>
        <dbReference type="Google" id="ProtNLM"/>
    </source>
</evidence>
<evidence type="ECO:0000256" key="5">
    <source>
        <dbReference type="SAM" id="Phobius"/>
    </source>
</evidence>
<dbReference type="InterPro" id="IPR050360">
    <property type="entry name" value="MFS_Sugar_Transporters"/>
</dbReference>
<keyword evidence="4 5" id="KW-0472">Membrane</keyword>
<dbReference type="InterPro" id="IPR005828">
    <property type="entry name" value="MFS_sugar_transport-like"/>
</dbReference>
<dbReference type="OrthoDB" id="4142200at2759"/>
<evidence type="ECO:0000256" key="2">
    <source>
        <dbReference type="ARBA" id="ARBA00022692"/>
    </source>
</evidence>
<gene>
    <name evidence="6" type="ORF">Z519_11925</name>
</gene>
<evidence type="ECO:0000256" key="1">
    <source>
        <dbReference type="ARBA" id="ARBA00004141"/>
    </source>
</evidence>
<dbReference type="InterPro" id="IPR036259">
    <property type="entry name" value="MFS_trans_sf"/>
</dbReference>
<dbReference type="GeneID" id="27704853"/>
<reference evidence="6" key="1">
    <citation type="submission" date="2015-01" db="EMBL/GenBank/DDBJ databases">
        <title>The Genome Sequence of Cladophialophora bantiana CBS 173.52.</title>
        <authorList>
            <consortium name="The Broad Institute Genomics Platform"/>
            <person name="Cuomo C."/>
            <person name="de Hoog S."/>
            <person name="Gorbushina A."/>
            <person name="Stielow B."/>
            <person name="Teixiera M."/>
            <person name="Abouelleil A."/>
            <person name="Chapman S.B."/>
            <person name="Priest M."/>
            <person name="Young S.K."/>
            <person name="Wortman J."/>
            <person name="Nusbaum C."/>
            <person name="Birren B."/>
        </authorList>
    </citation>
    <scope>NUCLEOTIDE SEQUENCE [LARGE SCALE GENOMIC DNA]</scope>
    <source>
        <strain evidence="6">CBS 173.52</strain>
    </source>
</reference>
<dbReference type="Proteomes" id="UP000053789">
    <property type="component" value="Unassembled WGS sequence"/>
</dbReference>
<organism evidence="6 7">
    <name type="scientific">Cladophialophora bantiana (strain ATCC 10958 / CBS 173.52 / CDC B-1940 / NIH 8579)</name>
    <name type="common">Xylohypha bantiana</name>
    <dbReference type="NCBI Taxonomy" id="1442370"/>
    <lineage>
        <taxon>Eukaryota</taxon>
        <taxon>Fungi</taxon>
        <taxon>Dikarya</taxon>
        <taxon>Ascomycota</taxon>
        <taxon>Pezizomycotina</taxon>
        <taxon>Eurotiomycetes</taxon>
        <taxon>Chaetothyriomycetidae</taxon>
        <taxon>Chaetothyriales</taxon>
        <taxon>Herpotrichiellaceae</taxon>
        <taxon>Cladophialophora</taxon>
    </lineage>
</organism>
<feature type="transmembrane region" description="Helical" evidence="5">
    <location>
        <begin position="131"/>
        <end position="151"/>
    </location>
</feature>
<dbReference type="EMBL" id="KN847003">
    <property type="protein sequence ID" value="KIW87600.1"/>
    <property type="molecule type" value="Genomic_DNA"/>
</dbReference>
<dbReference type="Pfam" id="PF00083">
    <property type="entry name" value="Sugar_tr"/>
    <property type="match status" value="1"/>
</dbReference>
<evidence type="ECO:0000256" key="3">
    <source>
        <dbReference type="ARBA" id="ARBA00022989"/>
    </source>
</evidence>
<dbReference type="SUPFAM" id="SSF103473">
    <property type="entry name" value="MFS general substrate transporter"/>
    <property type="match status" value="1"/>
</dbReference>
<dbReference type="Gene3D" id="1.20.1250.20">
    <property type="entry name" value="MFS general substrate transporter like domains"/>
    <property type="match status" value="1"/>
</dbReference>
<sequence>MLVEAFGCIVPIIFVCISHWTVESPRWLILHGRHEEAHKLLKSLHKSPHDLHDSFAEAEYYQIGRRAELDSALDLSYKGMFATRHMTKRTVMAMIWPFMTATSGILVIFNYGPLLYESLGYSAEKQVLYQAGWTTLNWAANICGCLFVDLFKRPTYAAIGLFGCMACLSVEAAMVATSETSPTQAILECGVAVIFL</sequence>
<comment type="subcellular location">
    <subcellularLocation>
        <location evidence="1">Membrane</location>
        <topology evidence="1">Multi-pass membrane protein</topology>
    </subcellularLocation>
</comment>
<dbReference type="PANTHER" id="PTHR48022">
    <property type="entry name" value="PLASTIDIC GLUCOSE TRANSPORTER 4"/>
    <property type="match status" value="1"/>
</dbReference>
<evidence type="ECO:0000313" key="6">
    <source>
        <dbReference type="EMBL" id="KIW87600.1"/>
    </source>
</evidence>
<keyword evidence="7" id="KW-1185">Reference proteome</keyword>
<evidence type="ECO:0000256" key="4">
    <source>
        <dbReference type="ARBA" id="ARBA00023136"/>
    </source>
</evidence>
<dbReference type="RefSeq" id="XP_016614269.1">
    <property type="nucleotide sequence ID" value="XM_016769633.1"/>
</dbReference>
<protein>
    <recommendedName>
        <fullName evidence="8">Major facilitator superfamily (MFS) profile domain-containing protein</fullName>
    </recommendedName>
</protein>
<accession>A0A0D2H9P8</accession>
<dbReference type="VEuPathDB" id="FungiDB:Z519_11925"/>
<keyword evidence="3 5" id="KW-1133">Transmembrane helix</keyword>
<evidence type="ECO:0000313" key="7">
    <source>
        <dbReference type="Proteomes" id="UP000053789"/>
    </source>
</evidence>
<feature type="transmembrane region" description="Helical" evidence="5">
    <location>
        <begin position="158"/>
        <end position="177"/>
    </location>
</feature>
<feature type="transmembrane region" description="Helical" evidence="5">
    <location>
        <begin position="90"/>
        <end position="111"/>
    </location>
</feature>